<dbReference type="SUPFAM" id="SSF69737">
    <property type="entry name" value="Urease metallochaperone UreE, C-terminal domain"/>
    <property type="match status" value="1"/>
</dbReference>
<feature type="region of interest" description="Disordered" evidence="6">
    <location>
        <begin position="147"/>
        <end position="171"/>
    </location>
</feature>
<name>A0A4R6QL96_9BURK</name>
<evidence type="ECO:0000256" key="1">
    <source>
        <dbReference type="ARBA" id="ARBA00004496"/>
    </source>
</evidence>
<evidence type="ECO:0000313" key="8">
    <source>
        <dbReference type="EMBL" id="TDP71033.1"/>
    </source>
</evidence>
<dbReference type="Pfam" id="PF05194">
    <property type="entry name" value="UreE_C"/>
    <property type="match status" value="1"/>
</dbReference>
<protein>
    <recommendedName>
        <fullName evidence="5">Urease accessory protein UreE</fullName>
    </recommendedName>
</protein>
<evidence type="ECO:0000256" key="4">
    <source>
        <dbReference type="ARBA" id="ARBA00023186"/>
    </source>
</evidence>
<organism evidence="8 9">
    <name type="scientific">Roseateles toxinivorans</name>
    <dbReference type="NCBI Taxonomy" id="270368"/>
    <lineage>
        <taxon>Bacteria</taxon>
        <taxon>Pseudomonadati</taxon>
        <taxon>Pseudomonadota</taxon>
        <taxon>Betaproteobacteria</taxon>
        <taxon>Burkholderiales</taxon>
        <taxon>Sphaerotilaceae</taxon>
        <taxon>Roseateles</taxon>
    </lineage>
</organism>
<dbReference type="GO" id="GO:0016151">
    <property type="term" value="F:nickel cation binding"/>
    <property type="evidence" value="ECO:0007669"/>
    <property type="project" value="UniProtKB-UniRule"/>
</dbReference>
<keyword evidence="4 5" id="KW-0143">Chaperone</keyword>
<dbReference type="InterPro" id="IPR007864">
    <property type="entry name" value="UreE_C_dom"/>
</dbReference>
<dbReference type="GO" id="GO:0051082">
    <property type="term" value="F:unfolded protein binding"/>
    <property type="evidence" value="ECO:0007669"/>
    <property type="project" value="UniProtKB-UniRule"/>
</dbReference>
<keyword evidence="2 5" id="KW-0963">Cytoplasm</keyword>
<proteinExistence type="inferred from homology"/>
<dbReference type="InterPro" id="IPR012406">
    <property type="entry name" value="UreE"/>
</dbReference>
<dbReference type="NCBIfam" id="NF009751">
    <property type="entry name" value="PRK13261.1-1"/>
    <property type="match status" value="1"/>
</dbReference>
<dbReference type="PIRSF" id="PIRSF036402">
    <property type="entry name" value="Ureas_acces_UreE"/>
    <property type="match status" value="1"/>
</dbReference>
<dbReference type="SMART" id="SM00988">
    <property type="entry name" value="UreE_N"/>
    <property type="match status" value="1"/>
</dbReference>
<evidence type="ECO:0000259" key="7">
    <source>
        <dbReference type="SMART" id="SM00988"/>
    </source>
</evidence>
<sequence length="171" mass="18463">MALQMIHKCLPQGAGLAAPLLSRAAVFALDWDLRQRSRFQASDEQGRDWGVVLPRGQVVRGGDVLVAEDGSLLRVVAAPQPVMVVTLKEGAPGFELLRAAYHLGNRHVPLELQPDRLLLEPDAVLADMLRQMGLVVTEAMLGFEPEGGAYSGGGHGHDGHDHSHGEHSHQH</sequence>
<dbReference type="GO" id="GO:0006457">
    <property type="term" value="P:protein folding"/>
    <property type="evidence" value="ECO:0007669"/>
    <property type="project" value="InterPro"/>
</dbReference>
<comment type="function">
    <text evidence="5">Involved in urease metallocenter assembly. Binds nickel. Probably functions as a nickel donor during metallocenter assembly.</text>
</comment>
<evidence type="ECO:0000313" key="9">
    <source>
        <dbReference type="Proteomes" id="UP000295361"/>
    </source>
</evidence>
<dbReference type="HAMAP" id="MF_00822">
    <property type="entry name" value="UreE"/>
    <property type="match status" value="1"/>
</dbReference>
<reference evidence="8 9" key="1">
    <citation type="submission" date="2019-03" db="EMBL/GenBank/DDBJ databases">
        <title>Genomic Encyclopedia of Type Strains, Phase IV (KMG-IV): sequencing the most valuable type-strain genomes for metagenomic binning, comparative biology and taxonomic classification.</title>
        <authorList>
            <person name="Goeker M."/>
        </authorList>
    </citation>
    <scope>NUCLEOTIDE SEQUENCE [LARGE SCALE GENOMIC DNA]</scope>
    <source>
        <strain evidence="8 9">DSM 16998</strain>
    </source>
</reference>
<dbReference type="Gene3D" id="3.30.70.790">
    <property type="entry name" value="UreE, C-terminal domain"/>
    <property type="match status" value="1"/>
</dbReference>
<accession>A0A4R6QL96</accession>
<dbReference type="InterPro" id="IPR004029">
    <property type="entry name" value="UreE_N"/>
</dbReference>
<evidence type="ECO:0000256" key="3">
    <source>
        <dbReference type="ARBA" id="ARBA00022596"/>
    </source>
</evidence>
<dbReference type="EMBL" id="SNXS01000003">
    <property type="protein sequence ID" value="TDP71033.1"/>
    <property type="molecule type" value="Genomic_DNA"/>
</dbReference>
<dbReference type="InterPro" id="IPR036118">
    <property type="entry name" value="UreE_N_sf"/>
</dbReference>
<dbReference type="CDD" id="cd00571">
    <property type="entry name" value="UreE"/>
    <property type="match status" value="1"/>
</dbReference>
<comment type="caution">
    <text evidence="8">The sequence shown here is derived from an EMBL/GenBank/DDBJ whole genome shotgun (WGS) entry which is preliminary data.</text>
</comment>
<dbReference type="GO" id="GO:0019627">
    <property type="term" value="P:urea metabolic process"/>
    <property type="evidence" value="ECO:0007669"/>
    <property type="project" value="InterPro"/>
</dbReference>
<comment type="similarity">
    <text evidence="5">Belongs to the UreE family.</text>
</comment>
<keyword evidence="9" id="KW-1185">Reference proteome</keyword>
<dbReference type="Gene3D" id="2.60.260.20">
    <property type="entry name" value="Urease metallochaperone UreE, N-terminal domain"/>
    <property type="match status" value="1"/>
</dbReference>
<gene>
    <name evidence="5" type="primary">ureE</name>
    <name evidence="8" type="ORF">DES47_10311</name>
</gene>
<dbReference type="InParanoid" id="A0A4R6QL96"/>
<evidence type="ECO:0000256" key="5">
    <source>
        <dbReference type="HAMAP-Rule" id="MF_00822"/>
    </source>
</evidence>
<feature type="compositionally biased region" description="Basic and acidic residues" evidence="6">
    <location>
        <begin position="155"/>
        <end position="171"/>
    </location>
</feature>
<dbReference type="GO" id="GO:0065003">
    <property type="term" value="P:protein-containing complex assembly"/>
    <property type="evidence" value="ECO:0007669"/>
    <property type="project" value="InterPro"/>
</dbReference>
<dbReference type="SUPFAM" id="SSF69287">
    <property type="entry name" value="Urease metallochaperone UreE, N-terminal domain"/>
    <property type="match status" value="1"/>
</dbReference>
<dbReference type="Proteomes" id="UP000295361">
    <property type="component" value="Unassembled WGS sequence"/>
</dbReference>
<dbReference type="AlphaFoldDB" id="A0A4R6QL96"/>
<feature type="domain" description="UreE urease accessory N-terminal" evidence="7">
    <location>
        <begin position="11"/>
        <end position="73"/>
    </location>
</feature>
<dbReference type="Pfam" id="PF02814">
    <property type="entry name" value="UreE_N"/>
    <property type="match status" value="1"/>
</dbReference>
<dbReference type="GO" id="GO:0005737">
    <property type="term" value="C:cytoplasm"/>
    <property type="evidence" value="ECO:0007669"/>
    <property type="project" value="UniProtKB-SubCell"/>
</dbReference>
<evidence type="ECO:0000256" key="2">
    <source>
        <dbReference type="ARBA" id="ARBA00022490"/>
    </source>
</evidence>
<evidence type="ECO:0000256" key="6">
    <source>
        <dbReference type="SAM" id="MobiDB-lite"/>
    </source>
</evidence>
<comment type="subcellular location">
    <subcellularLocation>
        <location evidence="1 5">Cytoplasm</location>
    </subcellularLocation>
</comment>
<keyword evidence="3 5" id="KW-0533">Nickel</keyword>